<dbReference type="RefSeq" id="WP_252589484.1">
    <property type="nucleotide sequence ID" value="NZ_JAMWYS010000058.1"/>
</dbReference>
<gene>
    <name evidence="1" type="ORF">NF867_16425</name>
</gene>
<evidence type="ECO:0000313" key="2">
    <source>
        <dbReference type="Proteomes" id="UP001155182"/>
    </source>
</evidence>
<protein>
    <submittedName>
        <fullName evidence="1">Uncharacterized protein</fullName>
    </submittedName>
</protein>
<proteinExistence type="predicted"/>
<sequence>MNEVVSTIYRELFSIKFVHPAYETPQKSFIDQHIQIDTDIKTNELFRNNRIKYRFNENILVCFIETTAFNPPAAEPKVPFVALPSDLKIRFLISSSSDFLSKTYALASGSVLTYRFSNQVNNIDGGIKLLTAPVQTHSLAKDYMVGTLVKSGSNLFTPMKTVLASQGIAITDTAFWKQLPGVSQVVNNADLENNSAVNSSSICFAVIDIHKTGTTNNSYKILNTGDKLFNPAPVFTIKFKSRV</sequence>
<keyword evidence="2" id="KW-1185">Reference proteome</keyword>
<reference evidence="1" key="1">
    <citation type="submission" date="2022-06" db="EMBL/GenBank/DDBJ databases">
        <title>Solitalea sp. MAHUQ-68 isolated from rhizospheric soil.</title>
        <authorList>
            <person name="Huq M.A."/>
        </authorList>
    </citation>
    <scope>NUCLEOTIDE SEQUENCE</scope>
    <source>
        <strain evidence="1">MAHUQ-68</strain>
    </source>
</reference>
<dbReference type="AlphaFoldDB" id="A0A9X2F453"/>
<evidence type="ECO:0000313" key="1">
    <source>
        <dbReference type="EMBL" id="MCO4294449.1"/>
    </source>
</evidence>
<accession>A0A9X2F453</accession>
<name>A0A9X2F453_9SPHI</name>
<dbReference type="Proteomes" id="UP001155182">
    <property type="component" value="Unassembled WGS sequence"/>
</dbReference>
<comment type="caution">
    <text evidence="1">The sequence shown here is derived from an EMBL/GenBank/DDBJ whole genome shotgun (WGS) entry which is preliminary data.</text>
</comment>
<organism evidence="1 2">
    <name type="scientific">Solitalea agri</name>
    <dbReference type="NCBI Taxonomy" id="2953739"/>
    <lineage>
        <taxon>Bacteria</taxon>
        <taxon>Pseudomonadati</taxon>
        <taxon>Bacteroidota</taxon>
        <taxon>Sphingobacteriia</taxon>
        <taxon>Sphingobacteriales</taxon>
        <taxon>Sphingobacteriaceae</taxon>
        <taxon>Solitalea</taxon>
    </lineage>
</organism>
<dbReference type="EMBL" id="JAMWYS010000058">
    <property type="protein sequence ID" value="MCO4294449.1"/>
    <property type="molecule type" value="Genomic_DNA"/>
</dbReference>